<evidence type="ECO:0000313" key="7">
    <source>
        <dbReference type="Proteomes" id="UP000273278"/>
    </source>
</evidence>
<evidence type="ECO:0000259" key="5">
    <source>
        <dbReference type="PROSITE" id="PS51337"/>
    </source>
</evidence>
<feature type="domain" description="B12-binding" evidence="4">
    <location>
        <begin position="94"/>
        <end position="213"/>
    </location>
</feature>
<keyword evidence="2" id="KW-0479">Metal-binding</keyword>
<dbReference type="EMBL" id="CP017686">
    <property type="protein sequence ID" value="AYQ55267.1"/>
    <property type="molecule type" value="Genomic_DNA"/>
</dbReference>
<dbReference type="PANTHER" id="PTHR45833:SF1">
    <property type="entry name" value="METHIONINE SYNTHASE"/>
    <property type="match status" value="1"/>
</dbReference>
<dbReference type="Proteomes" id="UP000273278">
    <property type="component" value="Chromosome"/>
</dbReference>
<dbReference type="Gene3D" id="3.40.50.280">
    <property type="entry name" value="Cobalamin-binding domain"/>
    <property type="match status" value="1"/>
</dbReference>
<dbReference type="FunFam" id="3.40.50.280:FF:000003">
    <property type="entry name" value="Dimethylamine methyltransferase corrinoid protein"/>
    <property type="match status" value="1"/>
</dbReference>
<dbReference type="PROSITE" id="PS51337">
    <property type="entry name" value="B12_BINDING_NTER"/>
    <property type="match status" value="1"/>
</dbReference>
<dbReference type="InterPro" id="IPR036724">
    <property type="entry name" value="Cobalamin-bd_sf"/>
</dbReference>
<proteinExistence type="inferred from homology"/>
<dbReference type="InterPro" id="IPR006158">
    <property type="entry name" value="Cobalamin-bd"/>
</dbReference>
<dbReference type="PROSITE" id="PS51332">
    <property type="entry name" value="B12_BINDING"/>
    <property type="match status" value="1"/>
</dbReference>
<dbReference type="GO" id="GO:0015948">
    <property type="term" value="P:methanogenesis"/>
    <property type="evidence" value="ECO:0007669"/>
    <property type="project" value="InterPro"/>
</dbReference>
<keyword evidence="3" id="KW-0170">Cobalt</keyword>
<dbReference type="InterPro" id="IPR003759">
    <property type="entry name" value="Cbl-bd_cap"/>
</dbReference>
<reference evidence="6 7" key="1">
    <citation type="submission" date="2016-10" db="EMBL/GenBank/DDBJ databases">
        <title>Complete genome of the TMA-utilizing, human hosted archaeon Methanomethylophilus alvus Gen. nov, sp. nov., strain Mx-05, derived from a pure culture.</title>
        <authorList>
            <person name="Brugere J.-F."/>
            <person name="Ben Hania W."/>
            <person name="Chaudhary P.P."/>
            <person name="Gaci N."/>
            <person name="Borrel G."/>
            <person name="Cao Van Tuat L."/>
            <person name="Fardeau M.-L."/>
            <person name="Harris H.M.B."/>
            <person name="O'Toole P.W."/>
            <person name="Ollivier B."/>
        </authorList>
    </citation>
    <scope>NUCLEOTIDE SEQUENCE [LARGE SCALE GENOMIC DNA]</scope>
    <source>
        <strain evidence="6 7">Mx-05</strain>
    </source>
</reference>
<dbReference type="GO" id="GO:0031419">
    <property type="term" value="F:cobalamin binding"/>
    <property type="evidence" value="ECO:0007669"/>
    <property type="project" value="InterPro"/>
</dbReference>
<evidence type="ECO:0000313" key="6">
    <source>
        <dbReference type="EMBL" id="AYQ55267.1"/>
    </source>
</evidence>
<feature type="domain" description="B12-binding N-terminal" evidence="5">
    <location>
        <begin position="1"/>
        <end position="91"/>
    </location>
</feature>
<evidence type="ECO:0000259" key="4">
    <source>
        <dbReference type="PROSITE" id="PS51332"/>
    </source>
</evidence>
<dbReference type="Pfam" id="PF02310">
    <property type="entry name" value="B12-binding"/>
    <property type="match status" value="1"/>
</dbReference>
<comment type="similarity">
    <text evidence="1">Belongs to the methylamine corrinoid protein family.</text>
</comment>
<dbReference type="GO" id="GO:0050667">
    <property type="term" value="P:homocysteine metabolic process"/>
    <property type="evidence" value="ECO:0007669"/>
    <property type="project" value="TreeGrafter"/>
</dbReference>
<dbReference type="GO" id="GO:0005829">
    <property type="term" value="C:cytosol"/>
    <property type="evidence" value="ECO:0007669"/>
    <property type="project" value="TreeGrafter"/>
</dbReference>
<name>A0A3G3IHD3_9ARCH</name>
<dbReference type="GeneID" id="41321912"/>
<organism evidence="6 7">
    <name type="scientific">Methanomethylophilus alvi</name>
    <dbReference type="NCBI Taxonomy" id="1291540"/>
    <lineage>
        <taxon>Archaea</taxon>
        <taxon>Methanobacteriati</taxon>
        <taxon>Thermoplasmatota</taxon>
        <taxon>Thermoplasmata</taxon>
        <taxon>Methanomassiliicoccales</taxon>
        <taxon>Methanomethylophilaceae</taxon>
        <taxon>Methanomethylophilus</taxon>
    </lineage>
</organism>
<dbReference type="GO" id="GO:0008705">
    <property type="term" value="F:methionine synthase activity"/>
    <property type="evidence" value="ECO:0007669"/>
    <property type="project" value="TreeGrafter"/>
</dbReference>
<sequence>MAGFENEKKALQDAMVAYKVPGILDAVEKARAAKMPANDIINAMGDGMTEVGVLFERGKLFLPHVLSAAAGMTKAMEVLGEDLKAQGGAEAAKKASVVMGTVEGDVHDIGKSICSTMLQCAGFDVHDLGRDVPKQKFIDECNNGCTMCGMSALMTTTMTVQRDVIEMMKEAGIRDKIVVMVGGAPVTQSWCDKIGADVYGESASETVSKVKDL</sequence>
<evidence type="ECO:0000256" key="1">
    <source>
        <dbReference type="ARBA" id="ARBA00010854"/>
    </source>
</evidence>
<dbReference type="OMA" id="MPANDII"/>
<dbReference type="NCBIfam" id="TIGR02370">
    <property type="entry name" value="pyl_corrinoid"/>
    <property type="match status" value="1"/>
</dbReference>
<dbReference type="SUPFAM" id="SSF52242">
    <property type="entry name" value="Cobalamin (vitamin B12)-binding domain"/>
    <property type="match status" value="1"/>
</dbReference>
<accession>A0A3G3IHD3</accession>
<evidence type="ECO:0000256" key="2">
    <source>
        <dbReference type="ARBA" id="ARBA00022723"/>
    </source>
</evidence>
<dbReference type="GO" id="GO:0050897">
    <property type="term" value="F:cobalt ion binding"/>
    <property type="evidence" value="ECO:0007669"/>
    <property type="project" value="InterPro"/>
</dbReference>
<dbReference type="InterPro" id="IPR050554">
    <property type="entry name" value="Met_Synthase/Corrinoid"/>
</dbReference>
<dbReference type="SUPFAM" id="SSF47644">
    <property type="entry name" value="Methionine synthase domain"/>
    <property type="match status" value="1"/>
</dbReference>
<dbReference type="SMART" id="SM01018">
    <property type="entry name" value="B12-binding_2"/>
    <property type="match status" value="1"/>
</dbReference>
<dbReference type="InterPro" id="IPR036594">
    <property type="entry name" value="Meth_synthase_dom"/>
</dbReference>
<evidence type="ECO:0000256" key="3">
    <source>
        <dbReference type="ARBA" id="ARBA00023285"/>
    </source>
</evidence>
<dbReference type="AlphaFoldDB" id="A0A3G3IHD3"/>
<dbReference type="PANTHER" id="PTHR45833">
    <property type="entry name" value="METHIONINE SYNTHASE"/>
    <property type="match status" value="1"/>
</dbReference>
<protein>
    <submittedName>
        <fullName evidence="6">Dimethylamine corrinoid protein 3</fullName>
    </submittedName>
</protein>
<dbReference type="InterPro" id="IPR012741">
    <property type="entry name" value="Corrinoid_p"/>
</dbReference>
<gene>
    <name evidence="6" type="ORF">BKD89_05575</name>
</gene>
<dbReference type="Pfam" id="PF02607">
    <property type="entry name" value="B12-binding_2"/>
    <property type="match status" value="1"/>
</dbReference>
<dbReference type="Gene3D" id="1.10.1240.10">
    <property type="entry name" value="Methionine synthase domain"/>
    <property type="match status" value="1"/>
</dbReference>
<dbReference type="GO" id="GO:0046653">
    <property type="term" value="P:tetrahydrofolate metabolic process"/>
    <property type="evidence" value="ECO:0007669"/>
    <property type="project" value="TreeGrafter"/>
</dbReference>
<dbReference type="RefSeq" id="WP_015505018.1">
    <property type="nucleotide sequence ID" value="NZ_CAYBAE010000021.1"/>
</dbReference>